<dbReference type="PANTHER" id="PTHR43003">
    <property type="entry name" value="DNA-3-METHYLADENINE GLYCOSYLASE"/>
    <property type="match status" value="1"/>
</dbReference>
<dbReference type="GO" id="GO:0032993">
    <property type="term" value="C:protein-DNA complex"/>
    <property type="evidence" value="ECO:0007669"/>
    <property type="project" value="TreeGrafter"/>
</dbReference>
<evidence type="ECO:0000256" key="1">
    <source>
        <dbReference type="ARBA" id="ARBA00022763"/>
    </source>
</evidence>
<dbReference type="Gene3D" id="1.10.340.30">
    <property type="entry name" value="Hypothetical protein, domain 2"/>
    <property type="match status" value="1"/>
</dbReference>
<name>A0A936NDW0_9ACTN</name>
<evidence type="ECO:0000313" key="3">
    <source>
        <dbReference type="EMBL" id="MBK9298547.1"/>
    </source>
</evidence>
<keyword evidence="1" id="KW-0227">DNA damage</keyword>
<comment type="caution">
    <text evidence="3">The sequence shown here is derived from an EMBL/GenBank/DDBJ whole genome shotgun (WGS) entry which is preliminary data.</text>
</comment>
<evidence type="ECO:0000256" key="2">
    <source>
        <dbReference type="ARBA" id="ARBA00023204"/>
    </source>
</evidence>
<dbReference type="InterPro" id="IPR051912">
    <property type="entry name" value="Alkylbase_DNA_Glycosylase/TA"/>
</dbReference>
<proteinExistence type="predicted"/>
<protein>
    <submittedName>
        <fullName evidence="3">DNA-3-methyladenine glycosylase 2 family protein</fullName>
    </submittedName>
</protein>
<reference evidence="3 4" key="1">
    <citation type="submission" date="2020-10" db="EMBL/GenBank/DDBJ databases">
        <title>Connecting structure to function with the recovery of over 1000 high-quality activated sludge metagenome-assembled genomes encoding full-length rRNA genes using long-read sequencing.</title>
        <authorList>
            <person name="Singleton C.M."/>
            <person name="Petriglieri F."/>
            <person name="Kristensen J.M."/>
            <person name="Kirkegaard R.H."/>
            <person name="Michaelsen T.Y."/>
            <person name="Andersen M.H."/>
            <person name="Karst S.M."/>
            <person name="Dueholm M.S."/>
            <person name="Nielsen P.H."/>
            <person name="Albertsen M."/>
        </authorList>
    </citation>
    <scope>NUCLEOTIDE SEQUENCE [LARGE SCALE GENOMIC DNA]</scope>
    <source>
        <strain evidence="3">Lyne_18-Q3-R50-59_MAXAC.006</strain>
    </source>
</reference>
<dbReference type="AlphaFoldDB" id="A0A936NDW0"/>
<dbReference type="Proteomes" id="UP000727993">
    <property type="component" value="Unassembled WGS sequence"/>
</dbReference>
<dbReference type="GO" id="GO:0032131">
    <property type="term" value="F:alkylated DNA binding"/>
    <property type="evidence" value="ECO:0007669"/>
    <property type="project" value="TreeGrafter"/>
</dbReference>
<dbReference type="GO" id="GO:0008725">
    <property type="term" value="F:DNA-3-methyladenine glycosylase activity"/>
    <property type="evidence" value="ECO:0007669"/>
    <property type="project" value="TreeGrafter"/>
</dbReference>
<dbReference type="SUPFAM" id="SSF48150">
    <property type="entry name" value="DNA-glycosylase"/>
    <property type="match status" value="1"/>
</dbReference>
<gene>
    <name evidence="3" type="ORF">IPN02_17315</name>
</gene>
<dbReference type="GO" id="GO:0043916">
    <property type="term" value="F:DNA-7-methylguanine glycosylase activity"/>
    <property type="evidence" value="ECO:0007669"/>
    <property type="project" value="TreeGrafter"/>
</dbReference>
<evidence type="ECO:0000313" key="4">
    <source>
        <dbReference type="Proteomes" id="UP000727993"/>
    </source>
</evidence>
<sequence>MSDPSANATAAERGTWALARPLDLRATLGRLRGGSTPTRRLWPDRARWAGRWPSGVATLALRVADGALIAVAAGPGAAEAIALVPTLVGLDDDHRPLVDARPPALARLARRSAGYRMGATGDLTGALLPAVLGQRVTAGEAHGAWTRMCWAYGEAAPSHPHLDRLIPDPDRLVVPPKPSVIATLTAHELHGFGVERSRGDLMIGLARRASSLDQLVTRHPAAEVRRRLCTITGLGPWTVSIATRVAMGDPDAVLLGDLHLPSTVAWALAGEQRADDQRMLELLAPYAGQRARVQQLIKLAGIRAPRRHHRYRPLPIARM</sequence>
<dbReference type="GO" id="GO:0006285">
    <property type="term" value="P:base-excision repair, AP site formation"/>
    <property type="evidence" value="ECO:0007669"/>
    <property type="project" value="TreeGrafter"/>
</dbReference>
<dbReference type="GO" id="GO:0005737">
    <property type="term" value="C:cytoplasm"/>
    <property type="evidence" value="ECO:0007669"/>
    <property type="project" value="TreeGrafter"/>
</dbReference>
<dbReference type="InterPro" id="IPR011257">
    <property type="entry name" value="DNA_glycosylase"/>
</dbReference>
<accession>A0A936NDW0</accession>
<dbReference type="GO" id="GO:0006307">
    <property type="term" value="P:DNA alkylation repair"/>
    <property type="evidence" value="ECO:0007669"/>
    <property type="project" value="TreeGrafter"/>
</dbReference>
<organism evidence="3 4">
    <name type="scientific">Candidatus Neomicrothrix subdominans</name>
    <dbReference type="NCBI Taxonomy" id="2954438"/>
    <lineage>
        <taxon>Bacteria</taxon>
        <taxon>Bacillati</taxon>
        <taxon>Actinomycetota</taxon>
        <taxon>Acidimicrobiia</taxon>
        <taxon>Acidimicrobiales</taxon>
        <taxon>Microthrixaceae</taxon>
        <taxon>Candidatus Neomicrothrix</taxon>
    </lineage>
</organism>
<keyword evidence="2" id="KW-0234">DNA repair</keyword>
<dbReference type="EMBL" id="JADJZA010000009">
    <property type="protein sequence ID" value="MBK9298547.1"/>
    <property type="molecule type" value="Genomic_DNA"/>
</dbReference>
<dbReference type="PANTHER" id="PTHR43003:SF6">
    <property type="entry name" value="DNA GLYCOSYLASE"/>
    <property type="match status" value="1"/>
</dbReference>